<reference evidence="2" key="1">
    <citation type="journal article" date="2019" name="Int. J. Syst. Evol. Microbiol.">
        <title>The Global Catalogue of Microorganisms (GCM) 10K type strain sequencing project: providing services to taxonomists for standard genome sequencing and annotation.</title>
        <authorList>
            <consortium name="The Broad Institute Genomics Platform"/>
            <consortium name="The Broad Institute Genome Sequencing Center for Infectious Disease"/>
            <person name="Wu L."/>
            <person name="Ma J."/>
        </authorList>
    </citation>
    <scope>NUCLEOTIDE SEQUENCE [LARGE SCALE GENOMIC DNA]</scope>
    <source>
        <strain evidence="2">CECT 7131</strain>
    </source>
</reference>
<sequence length="151" mass="15225">MATHGLPAWPWAGTETADLPPAESLLLEAIRRWAGAAREGAPARAACRLPLIAEDAGAAALPLDGLLHAVAAAGRGGGLPPIGCPLCPCVTPAEADLLLAAALAQRGCRAQALGLLLRHLPLAAAAAAVPQAMLLGARLRTAGLVLRNPLR</sequence>
<comment type="caution">
    <text evidence="1">The sequence shown here is derived from an EMBL/GenBank/DDBJ whole genome shotgun (WGS) entry which is preliminary data.</text>
</comment>
<evidence type="ECO:0000313" key="1">
    <source>
        <dbReference type="EMBL" id="MDN3565508.1"/>
    </source>
</evidence>
<dbReference type="EMBL" id="JAUFPN010000147">
    <property type="protein sequence ID" value="MDN3565508.1"/>
    <property type="molecule type" value="Genomic_DNA"/>
</dbReference>
<name>A0ABT8A6T7_9PROT</name>
<gene>
    <name evidence="1" type="ORF">QWZ14_14165</name>
</gene>
<organism evidence="1 2">
    <name type="scientific">Paeniroseomonas aquatica</name>
    <dbReference type="NCBI Taxonomy" id="373043"/>
    <lineage>
        <taxon>Bacteria</taxon>
        <taxon>Pseudomonadati</taxon>
        <taxon>Pseudomonadota</taxon>
        <taxon>Alphaproteobacteria</taxon>
        <taxon>Acetobacterales</taxon>
        <taxon>Acetobacteraceae</taxon>
        <taxon>Paeniroseomonas</taxon>
    </lineage>
</organism>
<protein>
    <submittedName>
        <fullName evidence="1">Uncharacterized protein</fullName>
    </submittedName>
</protein>
<dbReference type="RefSeq" id="WP_290317341.1">
    <property type="nucleotide sequence ID" value="NZ_JAUFPN010000147.1"/>
</dbReference>
<accession>A0ABT8A6T7</accession>
<evidence type="ECO:0000313" key="2">
    <source>
        <dbReference type="Proteomes" id="UP001529369"/>
    </source>
</evidence>
<keyword evidence="2" id="KW-1185">Reference proteome</keyword>
<proteinExistence type="predicted"/>
<dbReference type="Proteomes" id="UP001529369">
    <property type="component" value="Unassembled WGS sequence"/>
</dbReference>